<dbReference type="GO" id="GO:0006364">
    <property type="term" value="P:rRNA processing"/>
    <property type="evidence" value="ECO:0007669"/>
    <property type="project" value="InterPro"/>
</dbReference>
<dbReference type="Pfam" id="PF02033">
    <property type="entry name" value="RBFA"/>
    <property type="match status" value="1"/>
</dbReference>
<dbReference type="PANTHER" id="PTHR33515">
    <property type="entry name" value="RIBOSOME-BINDING FACTOR A, CHLOROPLASTIC-RELATED"/>
    <property type="match status" value="1"/>
</dbReference>
<organism evidence="2 3">
    <name type="scientific">Candidatus Berkelbacteria bacterium CG23_combo_of_CG06-09_8_20_14_all_41_73</name>
    <dbReference type="NCBI Taxonomy" id="1974519"/>
    <lineage>
        <taxon>Bacteria</taxon>
        <taxon>Candidatus Berkelbacteria</taxon>
    </lineage>
</organism>
<name>A0A2H0AZL7_9BACT</name>
<sequence>MTYRIEKINELISQQLSMIFLADFPGEIITINFIHTNPDLSESKIYLSVSSNHKSIYDELSARAGEYRKILAEKLYLRKMPRLQFIRDEMQESVEKIEKILDKNERSP</sequence>
<dbReference type="InterPro" id="IPR023799">
    <property type="entry name" value="RbfA_dom_sf"/>
</dbReference>
<dbReference type="InterPro" id="IPR000238">
    <property type="entry name" value="RbfA"/>
</dbReference>
<dbReference type="PANTHER" id="PTHR33515:SF1">
    <property type="entry name" value="RIBOSOME-BINDING FACTOR A, CHLOROPLASTIC-RELATED"/>
    <property type="match status" value="1"/>
</dbReference>
<evidence type="ECO:0000313" key="2">
    <source>
        <dbReference type="EMBL" id="PIP50801.1"/>
    </source>
</evidence>
<dbReference type="Gene3D" id="3.30.300.20">
    <property type="match status" value="1"/>
</dbReference>
<keyword evidence="1" id="KW-0690">Ribosome biogenesis</keyword>
<gene>
    <name evidence="2" type="ORF">COX11_02125</name>
</gene>
<dbReference type="SUPFAM" id="SSF89919">
    <property type="entry name" value="Ribosome-binding factor A, RbfA"/>
    <property type="match status" value="1"/>
</dbReference>
<dbReference type="GO" id="GO:0005829">
    <property type="term" value="C:cytosol"/>
    <property type="evidence" value="ECO:0007669"/>
    <property type="project" value="TreeGrafter"/>
</dbReference>
<dbReference type="Proteomes" id="UP000230671">
    <property type="component" value="Unassembled WGS sequence"/>
</dbReference>
<comment type="caution">
    <text evidence="2">The sequence shown here is derived from an EMBL/GenBank/DDBJ whole genome shotgun (WGS) entry which is preliminary data.</text>
</comment>
<evidence type="ECO:0000313" key="3">
    <source>
        <dbReference type="Proteomes" id="UP000230671"/>
    </source>
</evidence>
<dbReference type="AlphaFoldDB" id="A0A2H0AZL7"/>
<dbReference type="EMBL" id="PCSO01000088">
    <property type="protein sequence ID" value="PIP50801.1"/>
    <property type="molecule type" value="Genomic_DNA"/>
</dbReference>
<proteinExistence type="predicted"/>
<protein>
    <recommendedName>
        <fullName evidence="4">Ribosome-binding factor A</fullName>
    </recommendedName>
</protein>
<evidence type="ECO:0000256" key="1">
    <source>
        <dbReference type="ARBA" id="ARBA00022517"/>
    </source>
</evidence>
<accession>A0A2H0AZL7</accession>
<dbReference type="InterPro" id="IPR015946">
    <property type="entry name" value="KH_dom-like_a/b"/>
</dbReference>
<evidence type="ECO:0008006" key="4">
    <source>
        <dbReference type="Google" id="ProtNLM"/>
    </source>
</evidence>
<reference evidence="2 3" key="1">
    <citation type="submission" date="2017-09" db="EMBL/GenBank/DDBJ databases">
        <title>Depth-based differentiation of microbial function through sediment-hosted aquifers and enrichment of novel symbionts in the deep terrestrial subsurface.</title>
        <authorList>
            <person name="Probst A.J."/>
            <person name="Ladd B."/>
            <person name="Jarett J.K."/>
            <person name="Geller-Mcgrath D.E."/>
            <person name="Sieber C.M."/>
            <person name="Emerson J.B."/>
            <person name="Anantharaman K."/>
            <person name="Thomas B.C."/>
            <person name="Malmstrom R."/>
            <person name="Stieglmeier M."/>
            <person name="Klingl A."/>
            <person name="Woyke T."/>
            <person name="Ryan C.M."/>
            <person name="Banfield J.F."/>
        </authorList>
    </citation>
    <scope>NUCLEOTIDE SEQUENCE [LARGE SCALE GENOMIC DNA]</scope>
    <source>
        <strain evidence="2">CG23_combo_of_CG06-09_8_20_14_all_41_73</strain>
    </source>
</reference>
<dbReference type="GO" id="GO:0043024">
    <property type="term" value="F:ribosomal small subunit binding"/>
    <property type="evidence" value="ECO:0007669"/>
    <property type="project" value="TreeGrafter"/>
</dbReference>